<dbReference type="SUPFAM" id="SSF56601">
    <property type="entry name" value="beta-lactamase/transpeptidase-like"/>
    <property type="match status" value="1"/>
</dbReference>
<dbReference type="InterPro" id="IPR050789">
    <property type="entry name" value="Diverse_Enzym_Activities"/>
</dbReference>
<dbReference type="AlphaFoldDB" id="A0A5J6G452"/>
<dbReference type="InterPro" id="IPR001466">
    <property type="entry name" value="Beta-lactam-related"/>
</dbReference>
<name>A0A5J6G452_STRKN</name>
<evidence type="ECO:0000313" key="4">
    <source>
        <dbReference type="Proteomes" id="UP000325529"/>
    </source>
</evidence>
<dbReference type="Gene3D" id="3.40.710.10">
    <property type="entry name" value="DD-peptidase/beta-lactamase superfamily"/>
    <property type="match status" value="1"/>
</dbReference>
<evidence type="ECO:0000256" key="1">
    <source>
        <dbReference type="SAM" id="MobiDB-lite"/>
    </source>
</evidence>
<organism evidence="3 4">
    <name type="scientific">Streptomyces kanamyceticus</name>
    <dbReference type="NCBI Taxonomy" id="1967"/>
    <lineage>
        <taxon>Bacteria</taxon>
        <taxon>Bacillati</taxon>
        <taxon>Actinomycetota</taxon>
        <taxon>Actinomycetes</taxon>
        <taxon>Kitasatosporales</taxon>
        <taxon>Streptomycetaceae</taxon>
        <taxon>Streptomyces</taxon>
    </lineage>
</organism>
<dbReference type="InterPro" id="IPR012338">
    <property type="entry name" value="Beta-lactam/transpept-like"/>
</dbReference>
<accession>A0A5J6G452</accession>
<evidence type="ECO:0000313" key="3">
    <source>
        <dbReference type="EMBL" id="QEU89687.1"/>
    </source>
</evidence>
<dbReference type="Proteomes" id="UP000325529">
    <property type="component" value="Chromosome"/>
</dbReference>
<protein>
    <submittedName>
        <fullName evidence="3">Class C beta-lactamase-related serine hydrolase</fullName>
    </submittedName>
</protein>
<feature type="domain" description="Beta-lactamase-related" evidence="2">
    <location>
        <begin position="82"/>
        <end position="195"/>
    </location>
</feature>
<feature type="region of interest" description="Disordered" evidence="1">
    <location>
        <begin position="190"/>
        <end position="222"/>
    </location>
</feature>
<keyword evidence="3" id="KW-0378">Hydrolase</keyword>
<feature type="compositionally biased region" description="Low complexity" evidence="1">
    <location>
        <begin position="204"/>
        <end position="222"/>
    </location>
</feature>
<evidence type="ECO:0000259" key="2">
    <source>
        <dbReference type="Pfam" id="PF00144"/>
    </source>
</evidence>
<keyword evidence="4" id="KW-1185">Reference proteome</keyword>
<gene>
    <name evidence="3" type="ORF">CP970_00795</name>
</gene>
<dbReference type="KEGG" id="ska:CP970_00795"/>
<sequence length="222" mass="23832">MRIRHRNSLRPSLEAWTTAVRAEGMAPRLRKVIVKKGCVVRYESVRSPMWKAGLAAGAAMLMTANAGPATAAPARTGNVQEAMEELARIPGVVGVVGGAYVDGRSVGLGSAGSRLSDGQGGRIPANARYRIWSQTKQMVATVVLQLVEEGELSVDDKLSDLLPVVVEKDLVTRADEITVRQLLQHTSGIPDWYAGKPNPDGSEGTPRSTCSTSRPTTGRWTW</sequence>
<dbReference type="GO" id="GO:0016787">
    <property type="term" value="F:hydrolase activity"/>
    <property type="evidence" value="ECO:0007669"/>
    <property type="project" value="UniProtKB-KW"/>
</dbReference>
<dbReference type="PANTHER" id="PTHR43283">
    <property type="entry name" value="BETA-LACTAMASE-RELATED"/>
    <property type="match status" value="1"/>
</dbReference>
<proteinExistence type="predicted"/>
<dbReference type="Pfam" id="PF00144">
    <property type="entry name" value="Beta-lactamase"/>
    <property type="match status" value="1"/>
</dbReference>
<reference evidence="3 4" key="1">
    <citation type="submission" date="2017-09" db="EMBL/GenBank/DDBJ databases">
        <authorList>
            <person name="Lee N."/>
            <person name="Cho B.-K."/>
        </authorList>
    </citation>
    <scope>NUCLEOTIDE SEQUENCE [LARGE SCALE GENOMIC DNA]</scope>
    <source>
        <strain evidence="3 4">ATCC 12853</strain>
    </source>
</reference>
<dbReference type="EMBL" id="CP023699">
    <property type="protein sequence ID" value="QEU89687.1"/>
    <property type="molecule type" value="Genomic_DNA"/>
</dbReference>